<dbReference type="GO" id="GO:0004792">
    <property type="term" value="F:thiosulfate-cyanide sulfurtransferase activity"/>
    <property type="evidence" value="ECO:0007669"/>
    <property type="project" value="TreeGrafter"/>
</dbReference>
<dbReference type="Pfam" id="PF00581">
    <property type="entry name" value="Rhodanese"/>
    <property type="match status" value="1"/>
</dbReference>
<sequence>MSAIDRVLARARERLARLDPRDAAAALDSGALLVDIRPGWQRRDEGQVPGALVIERNHLEWRLDPTSDARIAEATDHDRQWIVLCSEGYTSSLAAAALQDLGLHRATDVAGGFRAWAAAGLPTEPGSDAPPEYARPRHGQGPGPSPDDAR</sequence>
<feature type="domain" description="Rhodanese" evidence="2">
    <location>
        <begin position="27"/>
        <end position="125"/>
    </location>
</feature>
<dbReference type="InterPro" id="IPR001763">
    <property type="entry name" value="Rhodanese-like_dom"/>
</dbReference>
<protein>
    <submittedName>
        <fullName evidence="3">Rhodanese-related sulfurtransferase</fullName>
    </submittedName>
</protein>
<evidence type="ECO:0000259" key="2">
    <source>
        <dbReference type="PROSITE" id="PS50206"/>
    </source>
</evidence>
<evidence type="ECO:0000313" key="4">
    <source>
        <dbReference type="Proteomes" id="UP000245639"/>
    </source>
</evidence>
<organism evidence="3 4">
    <name type="scientific">Actinomycetospora cinnamomea</name>
    <dbReference type="NCBI Taxonomy" id="663609"/>
    <lineage>
        <taxon>Bacteria</taxon>
        <taxon>Bacillati</taxon>
        <taxon>Actinomycetota</taxon>
        <taxon>Actinomycetes</taxon>
        <taxon>Pseudonocardiales</taxon>
        <taxon>Pseudonocardiaceae</taxon>
        <taxon>Actinomycetospora</taxon>
    </lineage>
</organism>
<dbReference type="AlphaFoldDB" id="A0A2U1FRV0"/>
<feature type="region of interest" description="Disordered" evidence="1">
    <location>
        <begin position="119"/>
        <end position="150"/>
    </location>
</feature>
<dbReference type="Proteomes" id="UP000245639">
    <property type="component" value="Unassembled WGS sequence"/>
</dbReference>
<dbReference type="Gene3D" id="3.40.250.10">
    <property type="entry name" value="Rhodanese-like domain"/>
    <property type="match status" value="1"/>
</dbReference>
<accession>A0A2U1FRV0</accession>
<dbReference type="RefSeq" id="WP_116706615.1">
    <property type="nucleotide sequence ID" value="NZ_QEKW01000001.1"/>
</dbReference>
<dbReference type="OrthoDB" id="4828183at2"/>
<dbReference type="PANTHER" id="PTHR44086">
    <property type="entry name" value="THIOSULFATE SULFURTRANSFERASE RDL2, MITOCHONDRIAL-RELATED"/>
    <property type="match status" value="1"/>
</dbReference>
<dbReference type="PROSITE" id="PS50206">
    <property type="entry name" value="RHODANESE_3"/>
    <property type="match status" value="1"/>
</dbReference>
<evidence type="ECO:0000313" key="3">
    <source>
        <dbReference type="EMBL" id="PVZ14842.1"/>
    </source>
</evidence>
<name>A0A2U1FRV0_9PSEU</name>
<reference evidence="3 4" key="1">
    <citation type="submission" date="2018-04" db="EMBL/GenBank/DDBJ databases">
        <title>Genomic Encyclopedia of Type Strains, Phase IV (KMG-IV): sequencing the most valuable type-strain genomes for metagenomic binning, comparative biology and taxonomic classification.</title>
        <authorList>
            <person name="Goeker M."/>
        </authorList>
    </citation>
    <scope>NUCLEOTIDE SEQUENCE [LARGE SCALE GENOMIC DNA]</scope>
    <source>
        <strain evidence="3 4">DSM 45771</strain>
    </source>
</reference>
<keyword evidence="4" id="KW-1185">Reference proteome</keyword>
<dbReference type="PANTHER" id="PTHR44086:SF10">
    <property type="entry name" value="THIOSULFATE SULFURTRANSFERASE_RHODANESE-LIKE DOMAIN-CONTAINING PROTEIN 3"/>
    <property type="match status" value="1"/>
</dbReference>
<comment type="caution">
    <text evidence="3">The sequence shown here is derived from an EMBL/GenBank/DDBJ whole genome shotgun (WGS) entry which is preliminary data.</text>
</comment>
<keyword evidence="3" id="KW-0808">Transferase</keyword>
<dbReference type="InterPro" id="IPR036873">
    <property type="entry name" value="Rhodanese-like_dom_sf"/>
</dbReference>
<gene>
    <name evidence="3" type="ORF">C8D89_101710</name>
</gene>
<evidence type="ECO:0000256" key="1">
    <source>
        <dbReference type="SAM" id="MobiDB-lite"/>
    </source>
</evidence>
<dbReference type="SUPFAM" id="SSF52821">
    <property type="entry name" value="Rhodanese/Cell cycle control phosphatase"/>
    <property type="match status" value="1"/>
</dbReference>
<dbReference type="EMBL" id="QEKW01000001">
    <property type="protein sequence ID" value="PVZ14842.1"/>
    <property type="molecule type" value="Genomic_DNA"/>
</dbReference>
<proteinExistence type="predicted"/>
<dbReference type="SMART" id="SM00450">
    <property type="entry name" value="RHOD"/>
    <property type="match status" value="1"/>
</dbReference>